<name>A0A1D1VDF4_RAMVA</name>
<gene>
    <name evidence="1" type="primary">RvY_08997-1</name>
    <name evidence="1" type="synonym">RvY_08997.1</name>
    <name evidence="1" type="ORF">RvY_08997</name>
</gene>
<keyword evidence="2" id="KW-1185">Reference proteome</keyword>
<evidence type="ECO:0000313" key="1">
    <source>
        <dbReference type="EMBL" id="GAU97757.1"/>
    </source>
</evidence>
<accession>A0A1D1VDF4</accession>
<sequence length="86" mass="9530">MKQLVADPALLYPITRITIGLQFFYLEIEIPVPICLSSSCTYYEHIQQLHVVQLPTRKSITYGGRGAIADQFSAQEQVGPAGAMMT</sequence>
<evidence type="ECO:0000313" key="2">
    <source>
        <dbReference type="Proteomes" id="UP000186922"/>
    </source>
</evidence>
<dbReference type="EMBL" id="BDGG01000004">
    <property type="protein sequence ID" value="GAU97757.1"/>
    <property type="molecule type" value="Genomic_DNA"/>
</dbReference>
<protein>
    <submittedName>
        <fullName evidence="1">Uncharacterized protein</fullName>
    </submittedName>
</protein>
<dbReference type="Proteomes" id="UP000186922">
    <property type="component" value="Unassembled WGS sequence"/>
</dbReference>
<comment type="caution">
    <text evidence="1">The sequence shown here is derived from an EMBL/GenBank/DDBJ whole genome shotgun (WGS) entry which is preliminary data.</text>
</comment>
<reference evidence="1 2" key="1">
    <citation type="journal article" date="2016" name="Nat. Commun.">
        <title>Extremotolerant tardigrade genome and improved radiotolerance of human cultured cells by tardigrade-unique protein.</title>
        <authorList>
            <person name="Hashimoto T."/>
            <person name="Horikawa D.D."/>
            <person name="Saito Y."/>
            <person name="Kuwahara H."/>
            <person name="Kozuka-Hata H."/>
            <person name="Shin-I T."/>
            <person name="Minakuchi Y."/>
            <person name="Ohishi K."/>
            <person name="Motoyama A."/>
            <person name="Aizu T."/>
            <person name="Enomoto A."/>
            <person name="Kondo K."/>
            <person name="Tanaka S."/>
            <person name="Hara Y."/>
            <person name="Koshikawa S."/>
            <person name="Sagara H."/>
            <person name="Miura T."/>
            <person name="Yokobori S."/>
            <person name="Miyagawa K."/>
            <person name="Suzuki Y."/>
            <person name="Kubo T."/>
            <person name="Oyama M."/>
            <person name="Kohara Y."/>
            <person name="Fujiyama A."/>
            <person name="Arakawa K."/>
            <person name="Katayama T."/>
            <person name="Toyoda A."/>
            <person name="Kunieda T."/>
        </authorList>
    </citation>
    <scope>NUCLEOTIDE SEQUENCE [LARGE SCALE GENOMIC DNA]</scope>
    <source>
        <strain evidence="1 2">YOKOZUNA-1</strain>
    </source>
</reference>
<dbReference type="AlphaFoldDB" id="A0A1D1VDF4"/>
<proteinExistence type="predicted"/>
<organism evidence="1 2">
    <name type="scientific">Ramazzottius varieornatus</name>
    <name type="common">Water bear</name>
    <name type="synonym">Tardigrade</name>
    <dbReference type="NCBI Taxonomy" id="947166"/>
    <lineage>
        <taxon>Eukaryota</taxon>
        <taxon>Metazoa</taxon>
        <taxon>Ecdysozoa</taxon>
        <taxon>Tardigrada</taxon>
        <taxon>Eutardigrada</taxon>
        <taxon>Parachela</taxon>
        <taxon>Hypsibioidea</taxon>
        <taxon>Ramazzottiidae</taxon>
        <taxon>Ramazzottius</taxon>
    </lineage>
</organism>